<dbReference type="Proteomes" id="UP001162131">
    <property type="component" value="Unassembled WGS sequence"/>
</dbReference>
<keyword evidence="3" id="KW-0813">Transport</keyword>
<dbReference type="EMBL" id="CAJZBQ010000043">
    <property type="protein sequence ID" value="CAG9327402.1"/>
    <property type="molecule type" value="Genomic_DNA"/>
</dbReference>
<evidence type="ECO:0000256" key="3">
    <source>
        <dbReference type="ARBA" id="ARBA00022448"/>
    </source>
</evidence>
<feature type="transmembrane region" description="Helical" evidence="7">
    <location>
        <begin position="597"/>
        <end position="615"/>
    </location>
</feature>
<evidence type="ECO:0000313" key="11">
    <source>
        <dbReference type="EMBL" id="CAG9327402.1"/>
    </source>
</evidence>
<gene>
    <name evidence="11" type="ORF">BSTOLATCC_MIC43441</name>
</gene>
<evidence type="ECO:0000256" key="1">
    <source>
        <dbReference type="ARBA" id="ARBA00004141"/>
    </source>
</evidence>
<comment type="subcellular location">
    <subcellularLocation>
        <location evidence="1">Membrane</location>
        <topology evidence="1">Multi-pass membrane protein</topology>
    </subcellularLocation>
</comment>
<keyword evidence="6 7" id="KW-0472">Membrane</keyword>
<dbReference type="InterPro" id="IPR027815">
    <property type="entry name" value="CSC1/OSCA1-like_cyt"/>
</dbReference>
<evidence type="ECO:0000259" key="10">
    <source>
        <dbReference type="Pfam" id="PF14703"/>
    </source>
</evidence>
<dbReference type="Pfam" id="PF13967">
    <property type="entry name" value="RSN1_TM"/>
    <property type="match status" value="1"/>
</dbReference>
<evidence type="ECO:0000313" key="12">
    <source>
        <dbReference type="Proteomes" id="UP001162131"/>
    </source>
</evidence>
<dbReference type="GO" id="GO:0005227">
    <property type="term" value="F:calcium-activated cation channel activity"/>
    <property type="evidence" value="ECO:0007669"/>
    <property type="project" value="InterPro"/>
</dbReference>
<dbReference type="Pfam" id="PF02714">
    <property type="entry name" value="RSN1_7TM"/>
    <property type="match status" value="1"/>
</dbReference>
<proteinExistence type="inferred from homology"/>
<accession>A0AAU9JH87</accession>
<evidence type="ECO:0000259" key="9">
    <source>
        <dbReference type="Pfam" id="PF13967"/>
    </source>
</evidence>
<dbReference type="PANTHER" id="PTHR13018">
    <property type="entry name" value="PROBABLE MEMBRANE PROTEIN DUF221-RELATED"/>
    <property type="match status" value="1"/>
</dbReference>
<dbReference type="GO" id="GO:0005886">
    <property type="term" value="C:plasma membrane"/>
    <property type="evidence" value="ECO:0007669"/>
    <property type="project" value="TreeGrafter"/>
</dbReference>
<evidence type="ECO:0000256" key="5">
    <source>
        <dbReference type="ARBA" id="ARBA00022989"/>
    </source>
</evidence>
<feature type="transmembrane region" description="Helical" evidence="7">
    <location>
        <begin position="83"/>
        <end position="113"/>
    </location>
</feature>
<organism evidence="11 12">
    <name type="scientific">Blepharisma stoltei</name>
    <dbReference type="NCBI Taxonomy" id="1481888"/>
    <lineage>
        <taxon>Eukaryota</taxon>
        <taxon>Sar</taxon>
        <taxon>Alveolata</taxon>
        <taxon>Ciliophora</taxon>
        <taxon>Postciliodesmatophora</taxon>
        <taxon>Heterotrichea</taxon>
        <taxon>Heterotrichida</taxon>
        <taxon>Blepharismidae</taxon>
        <taxon>Blepharisma</taxon>
    </lineage>
</organism>
<dbReference type="InterPro" id="IPR003864">
    <property type="entry name" value="CSC1/OSCA1-like_7TM"/>
</dbReference>
<feature type="domain" description="CSC1/OSCA1-like cytosolic" evidence="10">
    <location>
        <begin position="179"/>
        <end position="338"/>
    </location>
</feature>
<comment type="caution">
    <text evidence="11">The sequence shown here is derived from an EMBL/GenBank/DDBJ whole genome shotgun (WGS) entry which is preliminary data.</text>
</comment>
<feature type="transmembrane region" description="Helical" evidence="7">
    <location>
        <begin position="351"/>
        <end position="374"/>
    </location>
</feature>
<dbReference type="InterPro" id="IPR032880">
    <property type="entry name" value="CSC1/OSCA1-like_N"/>
</dbReference>
<feature type="transmembrane region" description="Helical" evidence="7">
    <location>
        <begin position="436"/>
        <end position="457"/>
    </location>
</feature>
<comment type="similarity">
    <text evidence="2">Belongs to the CSC1 (TC 1.A.17) family.</text>
</comment>
<feature type="transmembrane region" description="Helical" evidence="7">
    <location>
        <begin position="6"/>
        <end position="29"/>
    </location>
</feature>
<evidence type="ECO:0000256" key="7">
    <source>
        <dbReference type="SAM" id="Phobius"/>
    </source>
</evidence>
<protein>
    <submittedName>
        <fullName evidence="11">Uncharacterized protein</fullName>
    </submittedName>
</protein>
<keyword evidence="12" id="KW-1185">Reference proteome</keyword>
<dbReference type="Pfam" id="PF14703">
    <property type="entry name" value="PHM7_cyt"/>
    <property type="match status" value="1"/>
</dbReference>
<dbReference type="InterPro" id="IPR045122">
    <property type="entry name" value="Csc1-like"/>
</dbReference>
<evidence type="ECO:0000256" key="6">
    <source>
        <dbReference type="ARBA" id="ARBA00023136"/>
    </source>
</evidence>
<sequence>MDDSIWALILTIGIDIILFSLEFCAFSIYRKYRNKPINLKLEEREIKVPIYSESDTPLRVLFKNVWKIPFSEMSYYSGIEGQLYLALHLVLGGGMIAFAVLGCGILIPVYAYYGESEIDKSMNYISMAHILDQYDIMAVVLVFFVLFTILMFVVISAYIGHASTIHSKPSELVNTINKYTFEIWGIPSNIKPPQATKEVFELLRSQYGNDIQSVYIVPDLADAAKIKLELDEAKARLQHFKDYYLVKGEYAKISPKLCGEKIDAIQYYETIVKDLTLRLNAATEYGKNESSGIAYVLCKSPIVAFNVVQKFQGKKDSLNSCAWNLHLAPAPGEINWHNMTTKRHKLWVTRLMLWITFIICFFLLITPSTLLQILVELLDLVGAKSIYQGAISQLVPSLILLLYQSAIVRVSVNYIVKKEELGNKSEETVSALFKFLLVMVTYTFIVPLVGFQVYSIITNTLLGEFDRWKTSQANIFAYEAQFFTIFMIHMTFFKNGADFMQIPKLIRVKFRQRAAVNETERMLAYEAYEFRWAYEYGISISSLIIILSFSVAYPIILVVGAAFFISRYWTAKYNLLCFYCTVKTTTADRIPRMMTRYLLVATLFFQLMTCYFLFLSNSITYFAISIVLIILSIIIFTLVYWKSLDIEKVLKLGFSSETFEEEGLIFDVDIEKYYHPLETRKQLSLKKIGEL</sequence>
<feature type="domain" description="CSC1/OSCA1-like 7TM region" evidence="8">
    <location>
        <begin position="351"/>
        <end position="610"/>
    </location>
</feature>
<dbReference type="PANTHER" id="PTHR13018:SF5">
    <property type="entry name" value="RE44586P"/>
    <property type="match status" value="1"/>
</dbReference>
<name>A0AAU9JH87_9CILI</name>
<feature type="transmembrane region" description="Helical" evidence="7">
    <location>
        <begin position="136"/>
        <end position="159"/>
    </location>
</feature>
<keyword evidence="5 7" id="KW-1133">Transmembrane helix</keyword>
<feature type="domain" description="CSC1/OSCA1-like N-terminal transmembrane" evidence="9">
    <location>
        <begin position="8"/>
        <end position="155"/>
    </location>
</feature>
<feature type="transmembrane region" description="Helical" evidence="7">
    <location>
        <begin position="621"/>
        <end position="641"/>
    </location>
</feature>
<keyword evidence="4 7" id="KW-0812">Transmembrane</keyword>
<evidence type="ECO:0000259" key="8">
    <source>
        <dbReference type="Pfam" id="PF02714"/>
    </source>
</evidence>
<evidence type="ECO:0000256" key="2">
    <source>
        <dbReference type="ARBA" id="ARBA00007779"/>
    </source>
</evidence>
<reference evidence="11" key="1">
    <citation type="submission" date="2021-09" db="EMBL/GenBank/DDBJ databases">
        <authorList>
            <consortium name="AG Swart"/>
            <person name="Singh M."/>
            <person name="Singh A."/>
            <person name="Seah K."/>
            <person name="Emmerich C."/>
        </authorList>
    </citation>
    <scope>NUCLEOTIDE SEQUENCE</scope>
    <source>
        <strain evidence="11">ATCC30299</strain>
    </source>
</reference>
<feature type="transmembrane region" description="Helical" evidence="7">
    <location>
        <begin position="394"/>
        <end position="416"/>
    </location>
</feature>
<feature type="transmembrane region" description="Helical" evidence="7">
    <location>
        <begin position="538"/>
        <end position="565"/>
    </location>
</feature>
<evidence type="ECO:0000256" key="4">
    <source>
        <dbReference type="ARBA" id="ARBA00022692"/>
    </source>
</evidence>
<dbReference type="AlphaFoldDB" id="A0AAU9JH87"/>